<evidence type="ECO:0000313" key="4">
    <source>
        <dbReference type="Proteomes" id="UP001629113"/>
    </source>
</evidence>
<dbReference type="Pfam" id="PF00646">
    <property type="entry name" value="F-box"/>
    <property type="match status" value="1"/>
</dbReference>
<protein>
    <submittedName>
        <fullName evidence="3">F-box domain-containing protein</fullName>
    </submittedName>
</protein>
<dbReference type="PROSITE" id="PS50181">
    <property type="entry name" value="FBOX"/>
    <property type="match status" value="1"/>
</dbReference>
<feature type="domain" description="F-box" evidence="2">
    <location>
        <begin position="60"/>
        <end position="106"/>
    </location>
</feature>
<organism evidence="3 4">
    <name type="scientific">Phlyctema vagabunda</name>
    <dbReference type="NCBI Taxonomy" id="108571"/>
    <lineage>
        <taxon>Eukaryota</taxon>
        <taxon>Fungi</taxon>
        <taxon>Dikarya</taxon>
        <taxon>Ascomycota</taxon>
        <taxon>Pezizomycotina</taxon>
        <taxon>Leotiomycetes</taxon>
        <taxon>Helotiales</taxon>
        <taxon>Dermateaceae</taxon>
        <taxon>Phlyctema</taxon>
    </lineage>
</organism>
<evidence type="ECO:0000256" key="1">
    <source>
        <dbReference type="SAM" id="MobiDB-lite"/>
    </source>
</evidence>
<feature type="region of interest" description="Disordered" evidence="1">
    <location>
        <begin position="229"/>
        <end position="257"/>
    </location>
</feature>
<name>A0ABR4PVW2_9HELO</name>
<dbReference type="Proteomes" id="UP001629113">
    <property type="component" value="Unassembled WGS sequence"/>
</dbReference>
<accession>A0ABR4PVW2</accession>
<comment type="caution">
    <text evidence="3">The sequence shown here is derived from an EMBL/GenBank/DDBJ whole genome shotgun (WGS) entry which is preliminary data.</text>
</comment>
<dbReference type="InterPro" id="IPR001810">
    <property type="entry name" value="F-box_dom"/>
</dbReference>
<dbReference type="EMBL" id="JBFCZG010000001">
    <property type="protein sequence ID" value="KAL3427499.1"/>
    <property type="molecule type" value="Genomic_DNA"/>
</dbReference>
<proteinExistence type="predicted"/>
<reference evidence="3 4" key="1">
    <citation type="submission" date="2024-06" db="EMBL/GenBank/DDBJ databases">
        <title>Complete genome of Phlyctema vagabunda strain 19-DSS-EL-015.</title>
        <authorList>
            <person name="Fiorenzani C."/>
        </authorList>
    </citation>
    <scope>NUCLEOTIDE SEQUENCE [LARGE SCALE GENOMIC DNA]</scope>
    <source>
        <strain evidence="3 4">19-DSS-EL-015</strain>
    </source>
</reference>
<evidence type="ECO:0000313" key="3">
    <source>
        <dbReference type="EMBL" id="KAL3427499.1"/>
    </source>
</evidence>
<keyword evidence="4" id="KW-1185">Reference proteome</keyword>
<evidence type="ECO:0000259" key="2">
    <source>
        <dbReference type="PROSITE" id="PS50181"/>
    </source>
</evidence>
<sequence length="369" mass="41358">MASPPSLTTDEFRLLTWSRPELTRMTIQLQSLQRHCPLDNGRLQQSTVFEAKCTASPSNIGDLEALPIEIIHSVFNILDLQSLTISRAISWRARALIDSFPPYIAIVKHSPDALRALLSAHMAIHFTAQDIFDTLCTQACLSCGQFGPFLDIFTGYRHCVTCVTYSDNLLSITASSAKKEFGLSSKSMRTLPTLLSIPGQYTESERTYERRISLVRILSAAAAAAGSMQQEESNASYPRTRPMGRRRVPQPAQLPQPPVSHQLLQQLDRHGQNPYRFMAMIRLPFLDRRTGNLDWGVSCQACRLGPRDKRRGYYNWNTVYSAAGYMEHFQKCEVSQIGRKVVPGYIVPTGGNQGSSDAQFLGFLSNFKF</sequence>
<gene>
    <name evidence="3" type="ORF">PVAG01_01008</name>
</gene>
<dbReference type="SMART" id="SM00256">
    <property type="entry name" value="FBOX"/>
    <property type="match status" value="1"/>
</dbReference>